<comment type="caution">
    <text evidence="7">The sequence shown here is derived from an EMBL/GenBank/DDBJ whole genome shotgun (WGS) entry which is preliminary data.</text>
</comment>
<reference evidence="7 8" key="1">
    <citation type="submission" date="2015-11" db="EMBL/GenBank/DDBJ databases">
        <title>Evidence for parallel genomic evolution in an endosymbiosis of termite gut flagellates.</title>
        <authorList>
            <person name="Zheng H."/>
        </authorList>
    </citation>
    <scope>NUCLEOTIDE SEQUENCE [LARGE SCALE GENOMIC DNA]</scope>
    <source>
        <strain evidence="7 8">CET450</strain>
    </source>
</reference>
<evidence type="ECO:0000256" key="4">
    <source>
        <dbReference type="ARBA" id="ARBA00022989"/>
    </source>
</evidence>
<organism evidence="7 8">
    <name type="scientific">Endomicrobium trichonymphae</name>
    <dbReference type="NCBI Taxonomy" id="1408204"/>
    <lineage>
        <taxon>Bacteria</taxon>
        <taxon>Pseudomonadati</taxon>
        <taxon>Elusimicrobiota</taxon>
        <taxon>Endomicrobiia</taxon>
        <taxon>Endomicrobiales</taxon>
        <taxon>Endomicrobiaceae</taxon>
        <taxon>Candidatus Endomicrobiellum</taxon>
    </lineage>
</organism>
<feature type="transmembrane region" description="Helical" evidence="6">
    <location>
        <begin position="342"/>
        <end position="365"/>
    </location>
</feature>
<evidence type="ECO:0000313" key="8">
    <source>
        <dbReference type="Proteomes" id="UP000095237"/>
    </source>
</evidence>
<proteinExistence type="predicted"/>
<feature type="transmembrane region" description="Helical" evidence="6">
    <location>
        <begin position="59"/>
        <end position="85"/>
    </location>
</feature>
<keyword evidence="8" id="KW-1185">Reference proteome</keyword>
<gene>
    <name evidence="7" type="ORF">ATZ36_12685</name>
</gene>
<feature type="transmembrane region" description="Helical" evidence="6">
    <location>
        <begin position="106"/>
        <end position="127"/>
    </location>
</feature>
<keyword evidence="3 6" id="KW-0812">Transmembrane</keyword>
<dbReference type="InterPro" id="IPR005495">
    <property type="entry name" value="LptG/LptF_permease"/>
</dbReference>
<keyword evidence="2" id="KW-1003">Cell membrane</keyword>
<accession>A0A1E5IMT5</accession>
<evidence type="ECO:0000313" key="7">
    <source>
        <dbReference type="EMBL" id="OEG71797.1"/>
    </source>
</evidence>
<dbReference type="GO" id="GO:0043190">
    <property type="term" value="C:ATP-binding cassette (ABC) transporter complex"/>
    <property type="evidence" value="ECO:0007669"/>
    <property type="project" value="TreeGrafter"/>
</dbReference>
<dbReference type="AlphaFoldDB" id="A0A1E5IMT5"/>
<dbReference type="GO" id="GO:0015920">
    <property type="term" value="P:lipopolysaccharide transport"/>
    <property type="evidence" value="ECO:0007669"/>
    <property type="project" value="TreeGrafter"/>
</dbReference>
<dbReference type="Pfam" id="PF03739">
    <property type="entry name" value="LptF_LptG"/>
    <property type="match status" value="1"/>
</dbReference>
<keyword evidence="4 6" id="KW-1133">Transmembrane helix</keyword>
<evidence type="ECO:0000256" key="1">
    <source>
        <dbReference type="ARBA" id="ARBA00004651"/>
    </source>
</evidence>
<dbReference type="Proteomes" id="UP000095237">
    <property type="component" value="Unassembled WGS sequence"/>
</dbReference>
<evidence type="ECO:0000256" key="2">
    <source>
        <dbReference type="ARBA" id="ARBA00022475"/>
    </source>
</evidence>
<dbReference type="PANTHER" id="PTHR33529">
    <property type="entry name" value="SLR0882 PROTEIN-RELATED"/>
    <property type="match status" value="1"/>
</dbReference>
<protein>
    <recommendedName>
        <fullName evidence="9">YjgP/YjgQ family permease</fullName>
    </recommendedName>
</protein>
<evidence type="ECO:0000256" key="3">
    <source>
        <dbReference type="ARBA" id="ARBA00022692"/>
    </source>
</evidence>
<feature type="transmembrane region" description="Helical" evidence="6">
    <location>
        <begin position="287"/>
        <end position="307"/>
    </location>
</feature>
<name>A0A1E5IMT5_ENDTX</name>
<dbReference type="EMBL" id="LNVX01000064">
    <property type="protein sequence ID" value="OEG71797.1"/>
    <property type="molecule type" value="Genomic_DNA"/>
</dbReference>
<evidence type="ECO:0000256" key="6">
    <source>
        <dbReference type="SAM" id="Phobius"/>
    </source>
</evidence>
<sequence length="369" mass="42567">MFTYKNGKKIMKIIYRYIIKIFIKNLLFTTAAITLVGIISDLLDHISLYIDNKTPFYLILIHLFSNMPWWLIRAFPIATLLALLFSLGDLSKNNEITAIKSTGINILRIVILFFITGFVIGTVDFAVKEFIVPKTSLYNKIIEKEAIEKENTNIKTKFSNLIVPVLNNTRVTMDYLNTEENVMRNITIEKYSDKFKIERLILAEIGIWENGSWILKNGVIRNFNADFWNETHFEQYNSNIHIKPEDMAIQNISYETMNMHALKKYINQLRALGQAACRERIILNMRFAAGFSYIVVMMIGIPFAIRFKNRLNKISSFTLAITIAFIYWGTQAITKSLGENLILSPFIAAWLPNLIFSAIGAYLIVKLKK</sequence>
<comment type="subcellular location">
    <subcellularLocation>
        <location evidence="1">Cell membrane</location>
        <topology evidence="1">Multi-pass membrane protein</topology>
    </subcellularLocation>
</comment>
<feature type="transmembrane region" description="Helical" evidence="6">
    <location>
        <begin position="314"/>
        <end position="330"/>
    </location>
</feature>
<dbReference type="PANTHER" id="PTHR33529:SF6">
    <property type="entry name" value="YJGP_YJGQ FAMILY PERMEASE"/>
    <property type="match status" value="1"/>
</dbReference>
<evidence type="ECO:0000256" key="5">
    <source>
        <dbReference type="ARBA" id="ARBA00023136"/>
    </source>
</evidence>
<evidence type="ECO:0008006" key="9">
    <source>
        <dbReference type="Google" id="ProtNLM"/>
    </source>
</evidence>
<keyword evidence="5 6" id="KW-0472">Membrane</keyword>
<feature type="transmembrane region" description="Helical" evidence="6">
    <location>
        <begin position="21"/>
        <end position="39"/>
    </location>
</feature>